<accession>A0A917CNE7</accession>
<protein>
    <submittedName>
        <fullName evidence="1">Uncharacterized protein</fullName>
    </submittedName>
</protein>
<evidence type="ECO:0000313" key="1">
    <source>
        <dbReference type="EMBL" id="GGF93839.1"/>
    </source>
</evidence>
<dbReference type="EMBL" id="BMKR01000021">
    <property type="protein sequence ID" value="GGF93839.1"/>
    <property type="molecule type" value="Genomic_DNA"/>
</dbReference>
<reference evidence="1" key="1">
    <citation type="journal article" date="2014" name="Int. J. Syst. Evol. Microbiol.">
        <title>Complete genome sequence of Corynebacterium casei LMG S-19264T (=DSM 44701T), isolated from a smear-ripened cheese.</title>
        <authorList>
            <consortium name="US DOE Joint Genome Institute (JGI-PGF)"/>
            <person name="Walter F."/>
            <person name="Albersmeier A."/>
            <person name="Kalinowski J."/>
            <person name="Ruckert C."/>
        </authorList>
    </citation>
    <scope>NUCLEOTIDE SEQUENCE</scope>
    <source>
        <strain evidence="1">CGMCC 1.16134</strain>
    </source>
</reference>
<gene>
    <name evidence="1" type="ORF">GCM10010912_43460</name>
</gene>
<proteinExistence type="predicted"/>
<sequence length="101" mass="11293">MECIVHFDVVHKEGPKPLRGLLFINEGTAPSEAELIGMFKDMKFNVRLEDAEKLVFKPVNPSDSFQEIRITGYDNGKQGAKEDHELKSIVGNLLPQKPTGL</sequence>
<dbReference type="Proteomes" id="UP000637643">
    <property type="component" value="Unassembled WGS sequence"/>
</dbReference>
<keyword evidence="2" id="KW-1185">Reference proteome</keyword>
<evidence type="ECO:0000313" key="2">
    <source>
        <dbReference type="Proteomes" id="UP000637643"/>
    </source>
</evidence>
<dbReference type="AlphaFoldDB" id="A0A917CNE7"/>
<comment type="caution">
    <text evidence="1">The sequence shown here is derived from an EMBL/GenBank/DDBJ whole genome shotgun (WGS) entry which is preliminary data.</text>
</comment>
<dbReference type="RefSeq" id="WP_189028611.1">
    <property type="nucleotide sequence ID" value="NZ_BMKR01000021.1"/>
</dbReference>
<reference evidence="1" key="2">
    <citation type="submission" date="2020-09" db="EMBL/GenBank/DDBJ databases">
        <authorList>
            <person name="Sun Q."/>
            <person name="Zhou Y."/>
        </authorList>
    </citation>
    <scope>NUCLEOTIDE SEQUENCE</scope>
    <source>
        <strain evidence="1">CGMCC 1.16134</strain>
    </source>
</reference>
<organism evidence="1 2">
    <name type="scientific">Paenibacillus albidus</name>
    <dbReference type="NCBI Taxonomy" id="2041023"/>
    <lineage>
        <taxon>Bacteria</taxon>
        <taxon>Bacillati</taxon>
        <taxon>Bacillota</taxon>
        <taxon>Bacilli</taxon>
        <taxon>Bacillales</taxon>
        <taxon>Paenibacillaceae</taxon>
        <taxon>Paenibacillus</taxon>
    </lineage>
</organism>
<name>A0A917CNE7_9BACL</name>